<evidence type="ECO:0000256" key="2">
    <source>
        <dbReference type="ARBA" id="ARBA00005300"/>
    </source>
</evidence>
<name>A0A3S4UZH0_9ACTN</name>
<dbReference type="GO" id="GO:0005737">
    <property type="term" value="C:cytoplasm"/>
    <property type="evidence" value="ECO:0007669"/>
    <property type="project" value="UniProtKB-SubCell"/>
</dbReference>
<dbReference type="InterPro" id="IPR036397">
    <property type="entry name" value="RNaseH_sf"/>
</dbReference>
<keyword evidence="10" id="KW-0963">Cytoplasm</keyword>
<dbReference type="InterPro" id="IPR050092">
    <property type="entry name" value="RNase_H"/>
</dbReference>
<dbReference type="CDD" id="cd09278">
    <property type="entry name" value="RNase_HI_prokaryote_like"/>
    <property type="match status" value="1"/>
</dbReference>
<dbReference type="GO" id="GO:0004523">
    <property type="term" value="F:RNA-DNA hybrid ribonuclease activity"/>
    <property type="evidence" value="ECO:0007669"/>
    <property type="project" value="UniProtKB-UniRule"/>
</dbReference>
<dbReference type="GO" id="GO:0043137">
    <property type="term" value="P:DNA replication, removal of RNA primer"/>
    <property type="evidence" value="ECO:0007669"/>
    <property type="project" value="TreeGrafter"/>
</dbReference>
<comment type="similarity">
    <text evidence="2 10">Belongs to the RNase H family.</text>
</comment>
<dbReference type="AlphaFoldDB" id="A0A3S4UZH0"/>
<reference evidence="16" key="1">
    <citation type="submission" date="2017-12" db="EMBL/GenBank/DDBJ databases">
        <title>Whole genome sequencing of Acidipropionibacterium jensenii strains JS279 and JS280.</title>
        <authorList>
            <person name="Deptula P."/>
            <person name="Laine P."/>
            <person name="Smolander O.-P."/>
            <person name="Paulin L."/>
            <person name="Auvinen P."/>
            <person name="Varmanen P."/>
        </authorList>
    </citation>
    <scope>NUCLEOTIDE SEQUENCE [LARGE SCALE GENOMIC DNA]</scope>
    <source>
        <strain evidence="16">JS280</strain>
    </source>
</reference>
<keyword evidence="5 10" id="KW-0540">Nuclease</keyword>
<comment type="cofactor">
    <cofactor evidence="10">
        <name>Mg(2+)</name>
        <dbReference type="ChEBI" id="CHEBI:18420"/>
    </cofactor>
    <text evidence="10">Binds 1 Mg(2+) ion per subunit. May bind a second metal ion at a regulatory site, or after substrate binding.</text>
</comment>
<gene>
    <name evidence="10 14" type="primary">rnhA</name>
    <name evidence="13" type="ORF">C0Z10_03665</name>
    <name evidence="14" type="ORF">NCTC13652_02434</name>
</gene>
<dbReference type="GeneID" id="82885124"/>
<evidence type="ECO:0000313" key="14">
    <source>
        <dbReference type="EMBL" id="VEI04209.1"/>
    </source>
</evidence>
<organism evidence="14 15">
    <name type="scientific">Acidipropionibacterium jensenii</name>
    <dbReference type="NCBI Taxonomy" id="1749"/>
    <lineage>
        <taxon>Bacteria</taxon>
        <taxon>Bacillati</taxon>
        <taxon>Actinomycetota</taxon>
        <taxon>Actinomycetes</taxon>
        <taxon>Propionibacteriales</taxon>
        <taxon>Propionibacteriaceae</taxon>
        <taxon>Acidipropionibacterium</taxon>
    </lineage>
</organism>
<comment type="subcellular location">
    <subcellularLocation>
        <location evidence="10">Cytoplasm</location>
    </subcellularLocation>
</comment>
<comment type="catalytic activity">
    <reaction evidence="1 10">
        <text>Endonucleolytic cleavage to 5'-phosphomonoester.</text>
        <dbReference type="EC" id="3.1.26.4"/>
    </reaction>
</comment>
<feature type="region of interest" description="Disordered" evidence="11">
    <location>
        <begin position="129"/>
        <end position="186"/>
    </location>
</feature>
<feature type="binding site" evidence="10">
    <location>
        <position position="7"/>
    </location>
    <ligand>
        <name>Mg(2+)</name>
        <dbReference type="ChEBI" id="CHEBI:18420"/>
        <label>1</label>
    </ligand>
</feature>
<dbReference type="SUPFAM" id="SSF53098">
    <property type="entry name" value="Ribonuclease H-like"/>
    <property type="match status" value="1"/>
</dbReference>
<keyword evidence="9 10" id="KW-0460">Magnesium</keyword>
<evidence type="ECO:0000313" key="13">
    <source>
        <dbReference type="EMBL" id="AZZ38999.1"/>
    </source>
</evidence>
<dbReference type="GO" id="GO:0003676">
    <property type="term" value="F:nucleic acid binding"/>
    <property type="evidence" value="ECO:0007669"/>
    <property type="project" value="InterPro"/>
</dbReference>
<dbReference type="InterPro" id="IPR002156">
    <property type="entry name" value="RNaseH_domain"/>
</dbReference>
<dbReference type="EMBL" id="CP025570">
    <property type="protein sequence ID" value="AZZ38999.1"/>
    <property type="molecule type" value="Genomic_DNA"/>
</dbReference>
<dbReference type="Gene3D" id="3.30.420.10">
    <property type="entry name" value="Ribonuclease H-like superfamily/Ribonuclease H"/>
    <property type="match status" value="1"/>
</dbReference>
<evidence type="ECO:0000256" key="1">
    <source>
        <dbReference type="ARBA" id="ARBA00000077"/>
    </source>
</evidence>
<dbReference type="PANTHER" id="PTHR10642:SF26">
    <property type="entry name" value="RIBONUCLEASE H1"/>
    <property type="match status" value="1"/>
</dbReference>
<dbReference type="Proteomes" id="UP000285875">
    <property type="component" value="Chromosome"/>
</dbReference>
<dbReference type="STRING" id="1122997.GCA_000425285_01242"/>
<evidence type="ECO:0000256" key="11">
    <source>
        <dbReference type="SAM" id="MobiDB-lite"/>
    </source>
</evidence>
<dbReference type="PROSITE" id="PS50879">
    <property type="entry name" value="RNASE_H_1"/>
    <property type="match status" value="1"/>
</dbReference>
<keyword evidence="6 10" id="KW-0479">Metal-binding</keyword>
<feature type="binding site" evidence="10">
    <location>
        <position position="7"/>
    </location>
    <ligand>
        <name>Mg(2+)</name>
        <dbReference type="ChEBI" id="CHEBI:18420"/>
        <label>2</label>
    </ligand>
</feature>
<feature type="binding site" evidence="10">
    <location>
        <position position="67"/>
    </location>
    <ligand>
        <name>Mg(2+)</name>
        <dbReference type="ChEBI" id="CHEBI:18420"/>
        <label>1</label>
    </ligand>
</feature>
<dbReference type="InterPro" id="IPR032710">
    <property type="entry name" value="NTF2-like_dom_sf"/>
</dbReference>
<feature type="domain" description="RNase H type-1" evidence="12">
    <location>
        <begin position="1"/>
        <end position="139"/>
    </location>
</feature>
<dbReference type="EC" id="3.1.26.4" evidence="4 10"/>
<protein>
    <recommendedName>
        <fullName evidence="4 10">Ribonuclease H</fullName>
        <shortName evidence="10">RNase H</shortName>
        <ecNumber evidence="4 10">3.1.26.4</ecNumber>
    </recommendedName>
</protein>
<evidence type="ECO:0000256" key="4">
    <source>
        <dbReference type="ARBA" id="ARBA00012180"/>
    </source>
</evidence>
<dbReference type="InterPro" id="IPR022892">
    <property type="entry name" value="RNaseHI"/>
</dbReference>
<dbReference type="Pfam" id="PF14534">
    <property type="entry name" value="DUF4440"/>
    <property type="match status" value="1"/>
</dbReference>
<evidence type="ECO:0000256" key="9">
    <source>
        <dbReference type="ARBA" id="ARBA00022842"/>
    </source>
</evidence>
<keyword evidence="7 10" id="KW-0255">Endonuclease</keyword>
<evidence type="ECO:0000313" key="15">
    <source>
        <dbReference type="Proteomes" id="UP000277858"/>
    </source>
</evidence>
<evidence type="ECO:0000256" key="8">
    <source>
        <dbReference type="ARBA" id="ARBA00022801"/>
    </source>
</evidence>
<dbReference type="InterPro" id="IPR012337">
    <property type="entry name" value="RNaseH-like_sf"/>
</dbReference>
<evidence type="ECO:0000256" key="5">
    <source>
        <dbReference type="ARBA" id="ARBA00022722"/>
    </source>
</evidence>
<evidence type="ECO:0000256" key="3">
    <source>
        <dbReference type="ARBA" id="ARBA00011245"/>
    </source>
</evidence>
<sequence length="315" mass="34773">MITAAADGSSLDNPGPAGWAWYIDDDHWAAGGWPRGTNNMGELMAVLDLLRSTAVADAEEPLTVLCDSQYAINCCTRWIPGWKKRGWKKRDGKPVLNRDLLEQLDEALAGRDVTFEWVKGHAGHRMNEAADHRARAAATAYRDGTPVDAGPGMTGHGPVAEEPDPGQNRDEGTGDGSRPADQGQRSDQEGLFALPETPLTPDQELLVELTRLERLTLSDEIRTDPARMAELMAPDFVEHAASGRLWTRGRMLASLKPLEVRPKFEVLGLMHLGPDTVLLRWRERGGSRVVLRASIWQRGGAHGWQMRFHQGTPVR</sequence>
<dbReference type="RefSeq" id="WP_028702889.1">
    <property type="nucleotide sequence ID" value="NZ_CP025570.1"/>
</dbReference>
<feature type="binding site" evidence="10">
    <location>
        <position position="131"/>
    </location>
    <ligand>
        <name>Mg(2+)</name>
        <dbReference type="ChEBI" id="CHEBI:18420"/>
        <label>2</label>
    </ligand>
</feature>
<comment type="subunit">
    <text evidence="3 10">Monomer.</text>
</comment>
<dbReference type="Proteomes" id="UP000277858">
    <property type="component" value="Chromosome"/>
</dbReference>
<evidence type="ECO:0000259" key="12">
    <source>
        <dbReference type="PROSITE" id="PS50879"/>
    </source>
</evidence>
<keyword evidence="15" id="KW-1185">Reference proteome</keyword>
<dbReference type="Pfam" id="PF00075">
    <property type="entry name" value="RNase_H"/>
    <property type="match status" value="1"/>
</dbReference>
<dbReference type="PANTHER" id="PTHR10642">
    <property type="entry name" value="RIBONUCLEASE H1"/>
    <property type="match status" value="1"/>
</dbReference>
<dbReference type="GO" id="GO:0000287">
    <property type="term" value="F:magnesium ion binding"/>
    <property type="evidence" value="ECO:0007669"/>
    <property type="project" value="UniProtKB-UniRule"/>
</dbReference>
<evidence type="ECO:0000256" key="7">
    <source>
        <dbReference type="ARBA" id="ARBA00022759"/>
    </source>
</evidence>
<evidence type="ECO:0000256" key="10">
    <source>
        <dbReference type="HAMAP-Rule" id="MF_00042"/>
    </source>
</evidence>
<dbReference type="OrthoDB" id="7845843at2"/>
<comment type="function">
    <text evidence="10">Endonuclease that specifically degrades the RNA of RNA-DNA hybrids.</text>
</comment>
<feature type="binding site" evidence="10">
    <location>
        <position position="42"/>
    </location>
    <ligand>
        <name>Mg(2+)</name>
        <dbReference type="ChEBI" id="CHEBI:18420"/>
        <label>1</label>
    </ligand>
</feature>
<evidence type="ECO:0000313" key="16">
    <source>
        <dbReference type="Proteomes" id="UP000285875"/>
    </source>
</evidence>
<reference evidence="14 15" key="2">
    <citation type="submission" date="2018-12" db="EMBL/GenBank/DDBJ databases">
        <authorList>
            <consortium name="Pathogen Informatics"/>
        </authorList>
    </citation>
    <scope>NUCLEOTIDE SEQUENCE [LARGE SCALE GENOMIC DNA]</scope>
    <source>
        <strain evidence="14 15">NCTC13652</strain>
    </source>
</reference>
<dbReference type="KEGG" id="aji:C0Z10_03665"/>
<dbReference type="HAMAP" id="MF_00042">
    <property type="entry name" value="RNase_H"/>
    <property type="match status" value="1"/>
</dbReference>
<dbReference type="EMBL" id="LR134473">
    <property type="protein sequence ID" value="VEI04209.1"/>
    <property type="molecule type" value="Genomic_DNA"/>
</dbReference>
<reference evidence="13" key="3">
    <citation type="journal article" date="2019" name="Microorganisms">
        <title>Red-Brown Pigmentation of Acidipropionibacterium jensenii Is Tied to Haemolytic Activity and cyl-Like Gene Cluster.</title>
        <authorList>
            <person name="Deptula P."/>
            <person name="Loivamaa I."/>
            <person name="Smolander O.P."/>
            <person name="Laine P."/>
            <person name="Roberts R.J."/>
            <person name="Piironen V."/>
            <person name="Paulin L."/>
            <person name="Savijoki K."/>
            <person name="Auvinen P."/>
            <person name="Varmanen P."/>
        </authorList>
    </citation>
    <scope>NUCLEOTIDE SEQUENCE</scope>
    <source>
        <strain evidence="13">JS280</strain>
    </source>
</reference>
<evidence type="ECO:0000256" key="6">
    <source>
        <dbReference type="ARBA" id="ARBA00022723"/>
    </source>
</evidence>
<dbReference type="SUPFAM" id="SSF54427">
    <property type="entry name" value="NTF2-like"/>
    <property type="match status" value="1"/>
</dbReference>
<proteinExistence type="inferred from homology"/>
<accession>A0A3S4UZH0</accession>
<dbReference type="InterPro" id="IPR027843">
    <property type="entry name" value="DUF4440"/>
</dbReference>
<keyword evidence="8 10" id="KW-0378">Hydrolase</keyword>